<evidence type="ECO:0000256" key="1">
    <source>
        <dbReference type="ARBA" id="ARBA00001633"/>
    </source>
</evidence>
<evidence type="ECO:0000256" key="8">
    <source>
        <dbReference type="ARBA" id="ARBA00023239"/>
    </source>
</evidence>
<dbReference type="CDD" id="cd00331">
    <property type="entry name" value="IGPS"/>
    <property type="match status" value="1"/>
</dbReference>
<evidence type="ECO:0000256" key="7">
    <source>
        <dbReference type="ARBA" id="ARBA00023141"/>
    </source>
</evidence>
<dbReference type="GO" id="GO:0004425">
    <property type="term" value="F:indole-3-glycerol-phosphate synthase activity"/>
    <property type="evidence" value="ECO:0007669"/>
    <property type="project" value="UniProtKB-UniRule"/>
</dbReference>
<comment type="similarity">
    <text evidence="3 9">Belongs to the TrpC family.</text>
</comment>
<proteinExistence type="inferred from homology"/>
<gene>
    <name evidence="9" type="primary">trpC</name>
    <name evidence="11" type="ORF">SAMN04487864_10690</name>
</gene>
<dbReference type="RefSeq" id="WP_256324780.1">
    <property type="nucleotide sequence ID" value="NZ_FMYW01000006.1"/>
</dbReference>
<name>A0A1G6L705_9FIRM</name>
<evidence type="ECO:0000313" key="11">
    <source>
        <dbReference type="EMBL" id="SDC38961.1"/>
    </source>
</evidence>
<dbReference type="InterPro" id="IPR013785">
    <property type="entry name" value="Aldolase_TIM"/>
</dbReference>
<dbReference type="PROSITE" id="PS00614">
    <property type="entry name" value="IGPS"/>
    <property type="match status" value="1"/>
</dbReference>
<dbReference type="AlphaFoldDB" id="A0A1G6L705"/>
<dbReference type="PANTHER" id="PTHR22854:SF2">
    <property type="entry name" value="INDOLE-3-GLYCEROL-PHOSPHATE SYNTHASE"/>
    <property type="match status" value="1"/>
</dbReference>
<dbReference type="InterPro" id="IPR045186">
    <property type="entry name" value="Indole-3-glycerol_P_synth"/>
</dbReference>
<evidence type="ECO:0000313" key="12">
    <source>
        <dbReference type="Proteomes" id="UP000198943"/>
    </source>
</evidence>
<comment type="catalytic activity">
    <reaction evidence="1 9">
        <text>1-(2-carboxyphenylamino)-1-deoxy-D-ribulose 5-phosphate + H(+) = (1S,2R)-1-C-(indol-3-yl)glycerol 3-phosphate + CO2 + H2O</text>
        <dbReference type="Rhea" id="RHEA:23476"/>
        <dbReference type="ChEBI" id="CHEBI:15377"/>
        <dbReference type="ChEBI" id="CHEBI:15378"/>
        <dbReference type="ChEBI" id="CHEBI:16526"/>
        <dbReference type="ChEBI" id="CHEBI:58613"/>
        <dbReference type="ChEBI" id="CHEBI:58866"/>
        <dbReference type="EC" id="4.1.1.48"/>
    </reaction>
</comment>
<dbReference type="HAMAP" id="MF_00134_B">
    <property type="entry name" value="IGPS_B"/>
    <property type="match status" value="1"/>
</dbReference>
<dbReference type="GO" id="GO:0004640">
    <property type="term" value="F:phosphoribosylanthranilate isomerase activity"/>
    <property type="evidence" value="ECO:0007669"/>
    <property type="project" value="TreeGrafter"/>
</dbReference>
<dbReference type="GO" id="GO:0000162">
    <property type="term" value="P:L-tryptophan biosynthetic process"/>
    <property type="evidence" value="ECO:0007669"/>
    <property type="project" value="UniProtKB-UniRule"/>
</dbReference>
<sequence>MILDTLAAAAKARVAKLEKQKSLVTVRAEAEQVYHRETYYYKYTASADSGADRNRMEMDAGTAPDGTDPVKDAVCAGQKSAKLTKRFQENLQRPGLNFICECKKASPSKGLISPEFPYLEIAKSYERGGAAAISVLTEPEYFLGSDVYLREIAAQVSLPVLRKDFTVSPYQIYEAKVLGADAVLLICAILSASQLEEYRLTAESVGLDALVETHDGWEIETALKSGAKIIGINNRNLKDFTVDIGACLQLRKEIPEDSVCIAESGIQGANDIRALKERNFNGVLIGETLMRSGNPEEMLGRLKEA</sequence>
<dbReference type="NCBIfam" id="NF001377">
    <property type="entry name" value="PRK00278.2-4"/>
    <property type="match status" value="1"/>
</dbReference>
<dbReference type="EC" id="4.1.1.48" evidence="9"/>
<keyword evidence="5 9" id="KW-0210">Decarboxylase</keyword>
<dbReference type="EMBL" id="FMYW01000006">
    <property type="protein sequence ID" value="SDC38961.1"/>
    <property type="molecule type" value="Genomic_DNA"/>
</dbReference>
<keyword evidence="8 9" id="KW-0456">Lyase</keyword>
<dbReference type="Pfam" id="PF00218">
    <property type="entry name" value="IGPS"/>
    <property type="match status" value="1"/>
</dbReference>
<keyword evidence="4 9" id="KW-0028">Amino-acid biosynthesis</keyword>
<keyword evidence="12" id="KW-1185">Reference proteome</keyword>
<dbReference type="Proteomes" id="UP000198943">
    <property type="component" value="Unassembled WGS sequence"/>
</dbReference>
<evidence type="ECO:0000256" key="4">
    <source>
        <dbReference type="ARBA" id="ARBA00022605"/>
    </source>
</evidence>
<evidence type="ECO:0000256" key="9">
    <source>
        <dbReference type="HAMAP-Rule" id="MF_00134"/>
    </source>
</evidence>
<evidence type="ECO:0000256" key="2">
    <source>
        <dbReference type="ARBA" id="ARBA00004696"/>
    </source>
</evidence>
<keyword evidence="7 9" id="KW-0057">Aromatic amino acid biosynthesis</keyword>
<evidence type="ECO:0000259" key="10">
    <source>
        <dbReference type="Pfam" id="PF00218"/>
    </source>
</evidence>
<evidence type="ECO:0000256" key="3">
    <source>
        <dbReference type="ARBA" id="ARBA00008737"/>
    </source>
</evidence>
<reference evidence="12" key="1">
    <citation type="submission" date="2016-10" db="EMBL/GenBank/DDBJ databases">
        <authorList>
            <person name="Varghese N."/>
            <person name="Submissions S."/>
        </authorList>
    </citation>
    <scope>NUCLEOTIDE SEQUENCE [LARGE SCALE GENOMIC DNA]</scope>
    <source>
        <strain evidence="12">DSM 11005</strain>
    </source>
</reference>
<evidence type="ECO:0000256" key="6">
    <source>
        <dbReference type="ARBA" id="ARBA00022822"/>
    </source>
</evidence>
<accession>A0A1G6L705</accession>
<organism evidence="11 12">
    <name type="scientific">Succiniclasticum ruminis</name>
    <dbReference type="NCBI Taxonomy" id="40841"/>
    <lineage>
        <taxon>Bacteria</taxon>
        <taxon>Bacillati</taxon>
        <taxon>Bacillota</taxon>
        <taxon>Negativicutes</taxon>
        <taxon>Acidaminococcales</taxon>
        <taxon>Acidaminococcaceae</taxon>
        <taxon>Succiniclasticum</taxon>
    </lineage>
</organism>
<dbReference type="FunFam" id="3.20.20.70:FF:000024">
    <property type="entry name" value="Indole-3-glycerol phosphate synthase"/>
    <property type="match status" value="1"/>
</dbReference>
<dbReference type="PANTHER" id="PTHR22854">
    <property type="entry name" value="TRYPTOPHAN BIOSYNTHESIS PROTEIN"/>
    <property type="match status" value="1"/>
</dbReference>
<dbReference type="UniPathway" id="UPA00035">
    <property type="reaction ID" value="UER00043"/>
</dbReference>
<comment type="pathway">
    <text evidence="2 9">Amino-acid biosynthesis; L-tryptophan biosynthesis; L-tryptophan from chorismate: step 4/5.</text>
</comment>
<dbReference type="InterPro" id="IPR001468">
    <property type="entry name" value="Indole-3-GlycerolPSynthase_CS"/>
</dbReference>
<dbReference type="SUPFAM" id="SSF51366">
    <property type="entry name" value="Ribulose-phoshate binding barrel"/>
    <property type="match status" value="1"/>
</dbReference>
<protein>
    <recommendedName>
        <fullName evidence="9">Indole-3-glycerol phosphate synthase</fullName>
        <shortName evidence="9">IGPS</shortName>
        <ecNumber evidence="9">4.1.1.48</ecNumber>
    </recommendedName>
</protein>
<keyword evidence="6 9" id="KW-0822">Tryptophan biosynthesis</keyword>
<dbReference type="InterPro" id="IPR013798">
    <property type="entry name" value="Indole-3-glycerol_P_synth_dom"/>
</dbReference>
<feature type="domain" description="Indole-3-glycerol phosphate synthase" evidence="10">
    <location>
        <begin position="73"/>
        <end position="298"/>
    </location>
</feature>
<evidence type="ECO:0000256" key="5">
    <source>
        <dbReference type="ARBA" id="ARBA00022793"/>
    </source>
</evidence>
<dbReference type="InterPro" id="IPR011060">
    <property type="entry name" value="RibuloseP-bd_barrel"/>
</dbReference>
<dbReference type="Gene3D" id="3.20.20.70">
    <property type="entry name" value="Aldolase class I"/>
    <property type="match status" value="1"/>
</dbReference>